<dbReference type="OrthoDB" id="5296at2759"/>
<dbReference type="EMBL" id="KV974625">
    <property type="protein sequence ID" value="PIO22755.1"/>
    <property type="molecule type" value="Genomic_DNA"/>
</dbReference>
<dbReference type="Pfam" id="PF00106">
    <property type="entry name" value="adh_short"/>
    <property type="match status" value="1"/>
</dbReference>
<accession>A0A2G9R4L8</accession>
<dbReference type="SUPFAM" id="SSF51735">
    <property type="entry name" value="NAD(P)-binding Rossmann-fold domains"/>
    <property type="match status" value="1"/>
</dbReference>
<dbReference type="GO" id="GO:0008202">
    <property type="term" value="P:steroid metabolic process"/>
    <property type="evidence" value="ECO:0007669"/>
    <property type="project" value="TreeGrafter"/>
</dbReference>
<name>A0A2G9R4L8_AQUCT</name>
<dbReference type="Proteomes" id="UP000228934">
    <property type="component" value="Unassembled WGS sequence"/>
</dbReference>
<keyword evidence="3" id="KW-1185">Reference proteome</keyword>
<dbReference type="InterPro" id="IPR002347">
    <property type="entry name" value="SDR_fam"/>
</dbReference>
<reference evidence="3" key="1">
    <citation type="journal article" date="2017" name="Nat. Commun.">
        <title>The North American bullfrog draft genome provides insight into hormonal regulation of long noncoding RNA.</title>
        <authorList>
            <person name="Hammond S.A."/>
            <person name="Warren R.L."/>
            <person name="Vandervalk B.P."/>
            <person name="Kucuk E."/>
            <person name="Khan H."/>
            <person name="Gibb E.A."/>
            <person name="Pandoh P."/>
            <person name="Kirk H."/>
            <person name="Zhao Y."/>
            <person name="Jones M."/>
            <person name="Mungall A.J."/>
            <person name="Coope R."/>
            <person name="Pleasance S."/>
            <person name="Moore R.A."/>
            <person name="Holt R.A."/>
            <person name="Round J.M."/>
            <person name="Ohora S."/>
            <person name="Walle B.V."/>
            <person name="Veldhoen N."/>
            <person name="Helbing C.C."/>
            <person name="Birol I."/>
        </authorList>
    </citation>
    <scope>NUCLEOTIDE SEQUENCE [LARGE SCALE GENOMIC DNA]</scope>
</reference>
<protein>
    <submittedName>
        <fullName evidence="2">Uncharacterized protein</fullName>
    </submittedName>
</protein>
<dbReference type="AlphaFoldDB" id="A0A2G9R4L8"/>
<dbReference type="Gene3D" id="3.40.50.720">
    <property type="entry name" value="NAD(P)-binding Rossmann-like Domain"/>
    <property type="match status" value="1"/>
</dbReference>
<evidence type="ECO:0000313" key="3">
    <source>
        <dbReference type="Proteomes" id="UP000228934"/>
    </source>
</evidence>
<dbReference type="GO" id="GO:0016491">
    <property type="term" value="F:oxidoreductase activity"/>
    <property type="evidence" value="ECO:0007669"/>
    <property type="project" value="TreeGrafter"/>
</dbReference>
<evidence type="ECO:0000256" key="1">
    <source>
        <dbReference type="ARBA" id="ARBA00006484"/>
    </source>
</evidence>
<proteinExistence type="inferred from homology"/>
<comment type="similarity">
    <text evidence="1">Belongs to the short-chain dehydrogenases/reductases (SDR) family.</text>
</comment>
<evidence type="ECO:0000313" key="2">
    <source>
        <dbReference type="EMBL" id="PIO22755.1"/>
    </source>
</evidence>
<gene>
    <name evidence="2" type="ORF">AB205_0135600</name>
</gene>
<dbReference type="PANTHER" id="PTHR43313">
    <property type="entry name" value="SHORT-CHAIN DEHYDROGENASE/REDUCTASE FAMILY 9C"/>
    <property type="match status" value="1"/>
</dbReference>
<sequence length="183" mass="19973">MKVLAACLTETGAEKLKTETSSTLQTRILDITDSKSVSSAAKWVSAIVGNEGLWGLVNNAGYGVGFGPNEWQTKEEFSKSLNVNLLGTIDVTVNLLHLVRKARGRIVYTSSILALKGLTQATSPRPYEVSDCMEHALTAVHPWTRYSPGLDSKLYFLPVSYFPTAISDYLFCRSAPKPVQSIS</sequence>
<dbReference type="InterPro" id="IPR036291">
    <property type="entry name" value="NAD(P)-bd_dom_sf"/>
</dbReference>
<dbReference type="PANTHER" id="PTHR43313:SF48">
    <property type="match status" value="1"/>
</dbReference>
<organism evidence="2 3">
    <name type="scientific">Aquarana catesbeiana</name>
    <name type="common">American bullfrog</name>
    <name type="synonym">Rana catesbeiana</name>
    <dbReference type="NCBI Taxonomy" id="8400"/>
    <lineage>
        <taxon>Eukaryota</taxon>
        <taxon>Metazoa</taxon>
        <taxon>Chordata</taxon>
        <taxon>Craniata</taxon>
        <taxon>Vertebrata</taxon>
        <taxon>Euteleostomi</taxon>
        <taxon>Amphibia</taxon>
        <taxon>Batrachia</taxon>
        <taxon>Anura</taxon>
        <taxon>Neobatrachia</taxon>
        <taxon>Ranoidea</taxon>
        <taxon>Ranidae</taxon>
        <taxon>Aquarana</taxon>
    </lineage>
</organism>